<gene>
    <name evidence="1" type="ORF">BDR25DRAFT_131989</name>
</gene>
<organism evidence="1 2">
    <name type="scientific">Lindgomyces ingoldianus</name>
    <dbReference type="NCBI Taxonomy" id="673940"/>
    <lineage>
        <taxon>Eukaryota</taxon>
        <taxon>Fungi</taxon>
        <taxon>Dikarya</taxon>
        <taxon>Ascomycota</taxon>
        <taxon>Pezizomycotina</taxon>
        <taxon>Dothideomycetes</taxon>
        <taxon>Pleosporomycetidae</taxon>
        <taxon>Pleosporales</taxon>
        <taxon>Lindgomycetaceae</taxon>
        <taxon>Lindgomyces</taxon>
    </lineage>
</organism>
<protein>
    <submittedName>
        <fullName evidence="1">Uncharacterized protein</fullName>
    </submittedName>
</protein>
<accession>A0ACB6R2E4</accession>
<name>A0ACB6R2E4_9PLEO</name>
<proteinExistence type="predicted"/>
<keyword evidence="2" id="KW-1185">Reference proteome</keyword>
<dbReference type="Proteomes" id="UP000799755">
    <property type="component" value="Unassembled WGS sequence"/>
</dbReference>
<reference evidence="1" key="1">
    <citation type="journal article" date="2020" name="Stud. Mycol.">
        <title>101 Dothideomycetes genomes: a test case for predicting lifestyles and emergence of pathogens.</title>
        <authorList>
            <person name="Haridas S."/>
            <person name="Albert R."/>
            <person name="Binder M."/>
            <person name="Bloem J."/>
            <person name="Labutti K."/>
            <person name="Salamov A."/>
            <person name="Andreopoulos B."/>
            <person name="Baker S."/>
            <person name="Barry K."/>
            <person name="Bills G."/>
            <person name="Bluhm B."/>
            <person name="Cannon C."/>
            <person name="Castanera R."/>
            <person name="Culley D."/>
            <person name="Daum C."/>
            <person name="Ezra D."/>
            <person name="Gonzalez J."/>
            <person name="Henrissat B."/>
            <person name="Kuo A."/>
            <person name="Liang C."/>
            <person name="Lipzen A."/>
            <person name="Lutzoni F."/>
            <person name="Magnuson J."/>
            <person name="Mondo S."/>
            <person name="Nolan M."/>
            <person name="Ohm R."/>
            <person name="Pangilinan J."/>
            <person name="Park H.-J."/>
            <person name="Ramirez L."/>
            <person name="Alfaro M."/>
            <person name="Sun H."/>
            <person name="Tritt A."/>
            <person name="Yoshinaga Y."/>
            <person name="Zwiers L.-H."/>
            <person name="Turgeon B."/>
            <person name="Goodwin S."/>
            <person name="Spatafora J."/>
            <person name="Crous P."/>
            <person name="Grigoriev I."/>
        </authorList>
    </citation>
    <scope>NUCLEOTIDE SEQUENCE</scope>
    <source>
        <strain evidence="1">ATCC 200398</strain>
    </source>
</reference>
<dbReference type="EMBL" id="MU003500">
    <property type="protein sequence ID" value="KAF2473428.1"/>
    <property type="molecule type" value="Genomic_DNA"/>
</dbReference>
<comment type="caution">
    <text evidence="1">The sequence shown here is derived from an EMBL/GenBank/DDBJ whole genome shotgun (WGS) entry which is preliminary data.</text>
</comment>
<evidence type="ECO:0000313" key="2">
    <source>
        <dbReference type="Proteomes" id="UP000799755"/>
    </source>
</evidence>
<evidence type="ECO:0000313" key="1">
    <source>
        <dbReference type="EMBL" id="KAF2473428.1"/>
    </source>
</evidence>
<sequence>MCMRVVRVFRGCSIPSHAELLGFDFCSMDHSFPEHRLEYYHAEDSGFPCPACEKVLGNEANPNGVHWYAPVDLVIKPFPTTGKPQYFYLVETPEGWKGEDLTPKPDMLAKMTCKPKKPKPKQTGRSSSPERSPLSLSALHSFFYCPLDAAGETPLSESNGQRTHRSMSILSQNCSLDTTSTSARRQPASSQGKTSESVGLAEARSESSGTSKDAYGTGWKSKIDSDGGSSETPKASAFRPVFPCVTPDVEAHRQVIGEQLKHLPNTAQCQPARANTCQEHRAPWFKPSNAMESRPLSSMGLQAARSSPWAGGIFYTQASSLDVSAHAQPNALHQAQHVTFDNWGGPMNSHYHNTEMHPGFRTMNGRVGQPGAQYSRQMVDGYYNVGNTYTAPH</sequence>